<proteinExistence type="predicted"/>
<protein>
    <submittedName>
        <fullName evidence="2">GNAT family N-acetyltransferase</fullName>
    </submittedName>
</protein>
<organism evidence="2 3">
    <name type="scientific">Anaerosacchariphilus polymeriproducens</name>
    <dbReference type="NCBI Taxonomy" id="1812858"/>
    <lineage>
        <taxon>Bacteria</taxon>
        <taxon>Bacillati</taxon>
        <taxon>Bacillota</taxon>
        <taxon>Clostridia</taxon>
        <taxon>Lachnospirales</taxon>
        <taxon>Lachnospiraceae</taxon>
        <taxon>Anaerosacchariphilus</taxon>
    </lineage>
</organism>
<dbReference type="OrthoDB" id="9786032at2"/>
<evidence type="ECO:0000313" key="2">
    <source>
        <dbReference type="EMBL" id="RDU23220.1"/>
    </source>
</evidence>
<dbReference type="RefSeq" id="WP_115482164.1">
    <property type="nucleotide sequence ID" value="NZ_QRCT01000032.1"/>
</dbReference>
<reference evidence="2 3" key="1">
    <citation type="submission" date="2018-07" db="EMBL/GenBank/DDBJ databases">
        <title>Anaerosacharophilus polymeroproducens gen. nov. sp. nov., an anaerobic bacterium isolated from salt field.</title>
        <authorList>
            <person name="Kim W."/>
            <person name="Yang S.-H."/>
            <person name="Oh J."/>
            <person name="Lee J.-H."/>
            <person name="Kwon K.K."/>
        </authorList>
    </citation>
    <scope>NUCLEOTIDE SEQUENCE [LARGE SCALE GENOMIC DNA]</scope>
    <source>
        <strain evidence="2 3">MCWD5</strain>
    </source>
</reference>
<dbReference type="CDD" id="cd04301">
    <property type="entry name" value="NAT_SF"/>
    <property type="match status" value="1"/>
</dbReference>
<gene>
    <name evidence="2" type="ORF">DWV06_10595</name>
</gene>
<dbReference type="PROSITE" id="PS51186">
    <property type="entry name" value="GNAT"/>
    <property type="match status" value="1"/>
</dbReference>
<keyword evidence="3" id="KW-1185">Reference proteome</keyword>
<dbReference type="GO" id="GO:0016747">
    <property type="term" value="F:acyltransferase activity, transferring groups other than amino-acyl groups"/>
    <property type="evidence" value="ECO:0007669"/>
    <property type="project" value="InterPro"/>
</dbReference>
<dbReference type="Pfam" id="PF00583">
    <property type="entry name" value="Acetyltransf_1"/>
    <property type="match status" value="1"/>
</dbReference>
<keyword evidence="2" id="KW-0808">Transferase</keyword>
<dbReference type="EMBL" id="QRCT01000032">
    <property type="protein sequence ID" value="RDU23220.1"/>
    <property type="molecule type" value="Genomic_DNA"/>
</dbReference>
<dbReference type="Gene3D" id="3.40.630.30">
    <property type="match status" value="1"/>
</dbReference>
<sequence length="153" mass="17774">MSIKFKKSIVEEAEELVRIYNEAFYADYVRFGVCPGYGHTVENMRQSISRNLKYTIFADKQPVGAISAVKESEEVYHIGCLCIIPEYQGLGIGFKAIQFLKETLPDWKELVLDTPVDKIENVGFYTHKCGFEIIEEYQEGKIKLYKFRLKRIK</sequence>
<comment type="caution">
    <text evidence="2">The sequence shown here is derived from an EMBL/GenBank/DDBJ whole genome shotgun (WGS) entry which is preliminary data.</text>
</comment>
<dbReference type="SUPFAM" id="SSF55729">
    <property type="entry name" value="Acyl-CoA N-acyltransferases (Nat)"/>
    <property type="match status" value="1"/>
</dbReference>
<evidence type="ECO:0000313" key="3">
    <source>
        <dbReference type="Proteomes" id="UP000255036"/>
    </source>
</evidence>
<name>A0A371AUQ2_9FIRM</name>
<accession>A0A371AUQ2</accession>
<feature type="domain" description="N-acetyltransferase" evidence="1">
    <location>
        <begin position="3"/>
        <end position="150"/>
    </location>
</feature>
<dbReference type="InterPro" id="IPR000182">
    <property type="entry name" value="GNAT_dom"/>
</dbReference>
<dbReference type="AlphaFoldDB" id="A0A371AUQ2"/>
<evidence type="ECO:0000259" key="1">
    <source>
        <dbReference type="PROSITE" id="PS51186"/>
    </source>
</evidence>
<dbReference type="InterPro" id="IPR016181">
    <property type="entry name" value="Acyl_CoA_acyltransferase"/>
</dbReference>
<dbReference type="Proteomes" id="UP000255036">
    <property type="component" value="Unassembled WGS sequence"/>
</dbReference>